<evidence type="ECO:0008006" key="4">
    <source>
        <dbReference type="Google" id="ProtNLM"/>
    </source>
</evidence>
<dbReference type="GO" id="GO:0000460">
    <property type="term" value="P:maturation of 5.8S rRNA"/>
    <property type="evidence" value="ECO:0007669"/>
    <property type="project" value="TreeGrafter"/>
</dbReference>
<reference evidence="2" key="1">
    <citation type="submission" date="2023-07" db="EMBL/GenBank/DDBJ databases">
        <authorList>
            <consortium name="CYATHOMIX"/>
        </authorList>
    </citation>
    <scope>NUCLEOTIDE SEQUENCE</scope>
    <source>
        <strain evidence="2">N/A</strain>
    </source>
</reference>
<comment type="caution">
    <text evidence="2">The sequence shown here is derived from an EMBL/GenBank/DDBJ whole genome shotgun (WGS) entry which is preliminary data.</text>
</comment>
<dbReference type="InterPro" id="IPR019324">
    <property type="entry name" value="MPP6"/>
</dbReference>
<dbReference type="EMBL" id="CATQJL010000316">
    <property type="protein sequence ID" value="CAJ0606821.1"/>
    <property type="molecule type" value="Genomic_DNA"/>
</dbReference>
<feature type="region of interest" description="Disordered" evidence="1">
    <location>
        <begin position="24"/>
        <end position="53"/>
    </location>
</feature>
<name>A0AA36HAL6_CYLNA</name>
<keyword evidence="3" id="KW-1185">Reference proteome</keyword>
<dbReference type="AlphaFoldDB" id="A0AA36HAL6"/>
<evidence type="ECO:0000256" key="1">
    <source>
        <dbReference type="SAM" id="MobiDB-lite"/>
    </source>
</evidence>
<dbReference type="PANTHER" id="PTHR13582:SF0">
    <property type="entry name" value="M-PHASE PHOSPHOPROTEIN 6"/>
    <property type="match status" value="1"/>
</dbReference>
<accession>A0AA36HAL6</accession>
<evidence type="ECO:0000313" key="3">
    <source>
        <dbReference type="Proteomes" id="UP001176961"/>
    </source>
</evidence>
<gene>
    <name evidence="2" type="ORF">CYNAS_LOCUS18804</name>
</gene>
<feature type="compositionally biased region" description="Basic and acidic residues" evidence="1">
    <location>
        <begin position="24"/>
        <end position="42"/>
    </location>
</feature>
<sequence length="189" mass="21536">MSPTEKRLSSTVLEMKFMQRTKRKLEAREKKKKEAELKKECFGDNEEFTPSPVSKQCDYQFSSDLTFLENLKFGRMSFKGCNPEVEKLMVYHERKRMGHDSDTDSDNEKDVGDVEMATTLRGAAATMSRKFSKGEKAVKTNKGVSRPAPGLDEISSNERLNFTDVRKRGTKSEWGGSDESPPKKFRKSS</sequence>
<evidence type="ECO:0000313" key="2">
    <source>
        <dbReference type="EMBL" id="CAJ0606821.1"/>
    </source>
</evidence>
<dbReference type="Proteomes" id="UP001176961">
    <property type="component" value="Unassembled WGS sequence"/>
</dbReference>
<protein>
    <recommendedName>
        <fullName evidence="4">M-phase phosphoprotein 6</fullName>
    </recommendedName>
</protein>
<feature type="region of interest" description="Disordered" evidence="1">
    <location>
        <begin position="125"/>
        <end position="189"/>
    </location>
</feature>
<dbReference type="Pfam" id="PF10175">
    <property type="entry name" value="MPP6"/>
    <property type="match status" value="1"/>
</dbReference>
<organism evidence="2 3">
    <name type="scientific">Cylicocyclus nassatus</name>
    <name type="common">Nematode worm</name>
    <dbReference type="NCBI Taxonomy" id="53992"/>
    <lineage>
        <taxon>Eukaryota</taxon>
        <taxon>Metazoa</taxon>
        <taxon>Ecdysozoa</taxon>
        <taxon>Nematoda</taxon>
        <taxon>Chromadorea</taxon>
        <taxon>Rhabditida</taxon>
        <taxon>Rhabditina</taxon>
        <taxon>Rhabditomorpha</taxon>
        <taxon>Strongyloidea</taxon>
        <taxon>Strongylidae</taxon>
        <taxon>Cylicocyclus</taxon>
    </lineage>
</organism>
<dbReference type="PANTHER" id="PTHR13582">
    <property type="entry name" value="M-PHASE PHOSPHOPROTEIN 6"/>
    <property type="match status" value="1"/>
</dbReference>
<proteinExistence type="predicted"/>